<dbReference type="AlphaFoldDB" id="I3CFQ0"/>
<name>I3CFQ0_9GAMM</name>
<sequence>MLNIKPARFSKSSRFFLSESELTEFSELAELAELAELKRFTQT</sequence>
<evidence type="ECO:0000313" key="1">
    <source>
        <dbReference type="EMBL" id="EIJ42443.1"/>
    </source>
</evidence>
<dbReference type="STRING" id="395493.BegalDRAFT_1562"/>
<keyword evidence="2" id="KW-1185">Reference proteome</keyword>
<accession>I3CFQ0</accession>
<protein>
    <submittedName>
        <fullName evidence="1">Uncharacterized protein</fullName>
    </submittedName>
</protein>
<dbReference type="Proteomes" id="UP000005744">
    <property type="component" value="Unassembled WGS sequence"/>
</dbReference>
<proteinExistence type="predicted"/>
<reference evidence="1 2" key="1">
    <citation type="submission" date="2011-11" db="EMBL/GenBank/DDBJ databases">
        <title>Improved High-Quality Draft sequence of Beggiatoa alba B18lD.</title>
        <authorList>
            <consortium name="US DOE Joint Genome Institute"/>
            <person name="Lucas S."/>
            <person name="Han J."/>
            <person name="Lapidus A."/>
            <person name="Cheng J.-F."/>
            <person name="Goodwin L."/>
            <person name="Pitluck S."/>
            <person name="Peters L."/>
            <person name="Mikhailova N."/>
            <person name="Held B."/>
            <person name="Detter J.C."/>
            <person name="Han C."/>
            <person name="Tapia R."/>
            <person name="Land M."/>
            <person name="Hauser L."/>
            <person name="Kyrpides N."/>
            <person name="Ivanova N."/>
            <person name="Pagani I."/>
            <person name="Samuel K."/>
            <person name="Teske A."/>
            <person name="Mueller J."/>
            <person name="Woyke T."/>
        </authorList>
    </citation>
    <scope>NUCLEOTIDE SEQUENCE [LARGE SCALE GENOMIC DNA]</scope>
    <source>
        <strain evidence="1 2">B18LD</strain>
    </source>
</reference>
<evidence type="ECO:0000313" key="2">
    <source>
        <dbReference type="Proteomes" id="UP000005744"/>
    </source>
</evidence>
<dbReference type="EMBL" id="JH600070">
    <property type="protein sequence ID" value="EIJ42443.1"/>
    <property type="molecule type" value="Genomic_DNA"/>
</dbReference>
<gene>
    <name evidence="1" type="ORF">BegalDRAFT_1562</name>
</gene>
<organism evidence="1 2">
    <name type="scientific">Beggiatoa alba B18LD</name>
    <dbReference type="NCBI Taxonomy" id="395493"/>
    <lineage>
        <taxon>Bacteria</taxon>
        <taxon>Pseudomonadati</taxon>
        <taxon>Pseudomonadota</taxon>
        <taxon>Gammaproteobacteria</taxon>
        <taxon>Thiotrichales</taxon>
        <taxon>Thiotrichaceae</taxon>
        <taxon>Beggiatoa</taxon>
    </lineage>
</organism>
<dbReference type="HOGENOM" id="CLU_3230202_0_0_6"/>